<reference evidence="13 14" key="1">
    <citation type="submission" date="2017-10" db="EMBL/GenBank/DDBJ databases">
        <title>Novel microbial diversity and functional potential in the marine mammal oral microbiome.</title>
        <authorList>
            <person name="Dudek N.K."/>
            <person name="Sun C.L."/>
            <person name="Burstein D."/>
            <person name="Kantor R.S."/>
            <person name="Aliaga Goltsman D.S."/>
            <person name="Bik E.M."/>
            <person name="Thomas B.C."/>
            <person name="Banfield J.F."/>
            <person name="Relman D.A."/>
        </authorList>
    </citation>
    <scope>NUCLEOTIDE SEQUENCE [LARGE SCALE GENOMIC DNA]</scope>
    <source>
        <strain evidence="13">DOLJORAL78_47_16</strain>
    </source>
</reference>
<evidence type="ECO:0000256" key="1">
    <source>
        <dbReference type="ARBA" id="ARBA00007123"/>
    </source>
</evidence>
<evidence type="ECO:0000256" key="6">
    <source>
        <dbReference type="ARBA" id="ARBA00022695"/>
    </source>
</evidence>
<dbReference type="Gene3D" id="1.10.150.20">
    <property type="entry name" value="5' to 3' exonuclease, C-terminal subdomain"/>
    <property type="match status" value="1"/>
</dbReference>
<dbReference type="InterPro" id="IPR011260">
    <property type="entry name" value="RNAP_asu_C"/>
</dbReference>
<dbReference type="HAMAP" id="MF_00059">
    <property type="entry name" value="RNApol_bact_RpoA"/>
    <property type="match status" value="1"/>
</dbReference>
<comment type="catalytic activity">
    <reaction evidence="10 11">
        <text>RNA(n) + a ribonucleoside 5'-triphosphate = RNA(n+1) + diphosphate</text>
        <dbReference type="Rhea" id="RHEA:21248"/>
        <dbReference type="Rhea" id="RHEA-COMP:14527"/>
        <dbReference type="Rhea" id="RHEA-COMP:17342"/>
        <dbReference type="ChEBI" id="CHEBI:33019"/>
        <dbReference type="ChEBI" id="CHEBI:61557"/>
        <dbReference type="ChEBI" id="CHEBI:140395"/>
        <dbReference type="EC" id="2.7.7.6"/>
    </reaction>
</comment>
<dbReference type="NCBIfam" id="NF003519">
    <property type="entry name" value="PRK05182.2-5"/>
    <property type="match status" value="1"/>
</dbReference>
<feature type="domain" description="DNA-directed RNA polymerase RpoA/D/Rpb3-type" evidence="12">
    <location>
        <begin position="24"/>
        <end position="240"/>
    </location>
</feature>
<evidence type="ECO:0000256" key="11">
    <source>
        <dbReference type="HAMAP-Rule" id="MF_00059"/>
    </source>
</evidence>
<sequence>MQHWKGIQKSKNLECDRGTLTNSYGKFFAEPFERGFGTTVGHSLRRVLLSSLPGLAVTGILIDGVPDEFSPIPGVVEDTVHVLLNLKSLRLKILDTDACEGPMTVRLDVKNTSGQESVVTASDIKNAPGVKILNPDLPLATLEKHSELHAALRIEFGSGYVPAEIFRQRDTNENGLLFVDAAFSPVVAVEFFTEPTRVGRRTDFDKLTLEVWTDSSISPIEAIGQGAKALTQHFVELITFEEEPEEEISEVEEGDTVNEHLFRSVDELELSVRSNNCLKNANIRTIGELVQKTDAEMLKTRNFGKKSLNEIKAILTEMGLSLGMKLENFPPKPKDDEQE</sequence>
<comment type="function">
    <text evidence="11">DNA-dependent RNA polymerase catalyzes the transcription of DNA into RNA using the four ribonucleoside triphosphates as substrates.</text>
</comment>
<keyword evidence="6 11" id="KW-0548">Nucleotidyltransferase</keyword>
<dbReference type="FunFam" id="1.10.150.20:FF:000001">
    <property type="entry name" value="DNA-directed RNA polymerase subunit alpha"/>
    <property type="match status" value="1"/>
</dbReference>
<evidence type="ECO:0000256" key="10">
    <source>
        <dbReference type="ARBA" id="ARBA00048552"/>
    </source>
</evidence>
<dbReference type="GO" id="GO:0003677">
    <property type="term" value="F:DNA binding"/>
    <property type="evidence" value="ECO:0007669"/>
    <property type="project" value="UniProtKB-UniRule"/>
</dbReference>
<dbReference type="GO" id="GO:0005737">
    <property type="term" value="C:cytoplasm"/>
    <property type="evidence" value="ECO:0007669"/>
    <property type="project" value="UniProtKB-ARBA"/>
</dbReference>
<feature type="region of interest" description="Alpha N-terminal domain (alpha-NTD)" evidence="11">
    <location>
        <begin position="1"/>
        <end position="241"/>
    </location>
</feature>
<dbReference type="CDD" id="cd06928">
    <property type="entry name" value="RNAP_alpha_NTD"/>
    <property type="match status" value="1"/>
</dbReference>
<evidence type="ECO:0000313" key="14">
    <source>
        <dbReference type="Proteomes" id="UP000230821"/>
    </source>
</evidence>
<dbReference type="InterPro" id="IPR011263">
    <property type="entry name" value="DNA-dir_RNA_pol_RpoA/D/Rpb3"/>
</dbReference>
<keyword evidence="7 11" id="KW-0804">Transcription</keyword>
<organism evidence="13 14">
    <name type="scientific">candidate division KSB3 bacterium</name>
    <dbReference type="NCBI Taxonomy" id="2044937"/>
    <lineage>
        <taxon>Bacteria</taxon>
        <taxon>candidate division KSB3</taxon>
    </lineage>
</organism>
<evidence type="ECO:0000256" key="4">
    <source>
        <dbReference type="ARBA" id="ARBA00022478"/>
    </source>
</evidence>
<evidence type="ECO:0000256" key="7">
    <source>
        <dbReference type="ARBA" id="ARBA00023163"/>
    </source>
</evidence>
<dbReference type="Proteomes" id="UP000230821">
    <property type="component" value="Unassembled WGS sequence"/>
</dbReference>
<evidence type="ECO:0000256" key="3">
    <source>
        <dbReference type="ARBA" id="ARBA00015972"/>
    </source>
</evidence>
<evidence type="ECO:0000256" key="2">
    <source>
        <dbReference type="ARBA" id="ARBA00012418"/>
    </source>
</evidence>
<comment type="subunit">
    <text evidence="11">Homodimer. The RNAP catalytic core consists of 2 alpha, 1 beta, 1 beta' and 1 omega subunit. When a sigma factor is associated with the core the holoenzyme is formed, which can initiate transcription.</text>
</comment>
<dbReference type="Pfam" id="PF01000">
    <property type="entry name" value="RNA_pol_A_bac"/>
    <property type="match status" value="1"/>
</dbReference>
<comment type="caution">
    <text evidence="13">The sequence shown here is derived from an EMBL/GenBank/DDBJ whole genome shotgun (WGS) entry which is preliminary data.</text>
</comment>
<dbReference type="AlphaFoldDB" id="A0A2G6KJN8"/>
<dbReference type="SMART" id="SM00662">
    <property type="entry name" value="RPOLD"/>
    <property type="match status" value="1"/>
</dbReference>
<evidence type="ECO:0000256" key="9">
    <source>
        <dbReference type="ARBA" id="ARBA00033070"/>
    </source>
</evidence>
<dbReference type="InterPro" id="IPR036643">
    <property type="entry name" value="RNApol_insert_sf"/>
</dbReference>
<dbReference type="SUPFAM" id="SSF56553">
    <property type="entry name" value="Insert subdomain of RNA polymerase alpha subunit"/>
    <property type="match status" value="1"/>
</dbReference>
<comment type="domain">
    <text evidence="11">The N-terminal domain is essential for RNAP assembly and basal transcription, whereas the C-terminal domain is involved in interaction with transcriptional regulators and with upstream promoter elements.</text>
</comment>
<name>A0A2G6KJN8_9BACT</name>
<accession>A0A2G6KJN8</accession>
<dbReference type="SUPFAM" id="SSF47789">
    <property type="entry name" value="C-terminal domain of RNA polymerase alpha subunit"/>
    <property type="match status" value="1"/>
</dbReference>
<dbReference type="GO" id="GO:0006351">
    <property type="term" value="P:DNA-templated transcription"/>
    <property type="evidence" value="ECO:0007669"/>
    <property type="project" value="UniProtKB-UniRule"/>
</dbReference>
<evidence type="ECO:0000313" key="13">
    <source>
        <dbReference type="EMBL" id="PIE35854.1"/>
    </source>
</evidence>
<comment type="similarity">
    <text evidence="1 11">Belongs to the RNA polymerase alpha chain family.</text>
</comment>
<dbReference type="InterPro" id="IPR011262">
    <property type="entry name" value="DNA-dir_RNA_pol_insert"/>
</dbReference>
<dbReference type="Pfam" id="PF03118">
    <property type="entry name" value="RNA_pol_A_CTD"/>
    <property type="match status" value="1"/>
</dbReference>
<dbReference type="Gene3D" id="2.170.120.12">
    <property type="entry name" value="DNA-directed RNA polymerase, insert domain"/>
    <property type="match status" value="1"/>
</dbReference>
<dbReference type="EMBL" id="PDSK01000031">
    <property type="protein sequence ID" value="PIE35854.1"/>
    <property type="molecule type" value="Genomic_DNA"/>
</dbReference>
<dbReference type="SUPFAM" id="SSF55257">
    <property type="entry name" value="RBP11-like subunits of RNA polymerase"/>
    <property type="match status" value="1"/>
</dbReference>
<protein>
    <recommendedName>
        <fullName evidence="3 11">DNA-directed RNA polymerase subunit alpha</fullName>
        <shortName evidence="11">RNAP subunit alpha</shortName>
        <ecNumber evidence="2 11">2.7.7.6</ecNumber>
    </recommendedName>
    <alternativeName>
        <fullName evidence="9 11">RNA polymerase subunit alpha</fullName>
    </alternativeName>
    <alternativeName>
        <fullName evidence="8 11">Transcriptase subunit alpha</fullName>
    </alternativeName>
</protein>
<dbReference type="InterPro" id="IPR011773">
    <property type="entry name" value="DNA-dir_RpoA"/>
</dbReference>
<gene>
    <name evidence="11" type="primary">rpoA</name>
    <name evidence="13" type="ORF">CSA56_02560</name>
</gene>
<dbReference type="NCBIfam" id="NF003513">
    <property type="entry name" value="PRK05182.1-2"/>
    <property type="match status" value="1"/>
</dbReference>
<dbReference type="GO" id="GO:0003899">
    <property type="term" value="F:DNA-directed RNA polymerase activity"/>
    <property type="evidence" value="ECO:0007669"/>
    <property type="project" value="UniProtKB-UniRule"/>
</dbReference>
<proteinExistence type="inferred from homology"/>
<evidence type="ECO:0000259" key="12">
    <source>
        <dbReference type="SMART" id="SM00662"/>
    </source>
</evidence>
<dbReference type="FunFam" id="2.170.120.12:FF:000001">
    <property type="entry name" value="DNA-directed RNA polymerase subunit alpha"/>
    <property type="match status" value="1"/>
</dbReference>
<dbReference type="EC" id="2.7.7.6" evidence="2 11"/>
<keyword evidence="5 11" id="KW-0808">Transferase</keyword>
<keyword evidence="4 11" id="KW-0240">DNA-directed RNA polymerase</keyword>
<dbReference type="NCBIfam" id="TIGR02027">
    <property type="entry name" value="rpoA"/>
    <property type="match status" value="1"/>
</dbReference>
<evidence type="ECO:0000256" key="5">
    <source>
        <dbReference type="ARBA" id="ARBA00022679"/>
    </source>
</evidence>
<dbReference type="GO" id="GO:0046983">
    <property type="term" value="F:protein dimerization activity"/>
    <property type="evidence" value="ECO:0007669"/>
    <property type="project" value="InterPro"/>
</dbReference>
<dbReference type="GO" id="GO:0000428">
    <property type="term" value="C:DNA-directed RNA polymerase complex"/>
    <property type="evidence" value="ECO:0007669"/>
    <property type="project" value="UniProtKB-KW"/>
</dbReference>
<dbReference type="InterPro" id="IPR036603">
    <property type="entry name" value="RBP11-like"/>
</dbReference>
<dbReference type="Pfam" id="PF01193">
    <property type="entry name" value="RNA_pol_L"/>
    <property type="match status" value="1"/>
</dbReference>
<feature type="region of interest" description="Alpha C-terminal domain (alpha-CTD)" evidence="11">
    <location>
        <begin position="257"/>
        <end position="339"/>
    </location>
</feature>
<dbReference type="Gene3D" id="3.30.1360.10">
    <property type="entry name" value="RNA polymerase, RBP11-like subunit"/>
    <property type="match status" value="1"/>
</dbReference>
<evidence type="ECO:0000256" key="8">
    <source>
        <dbReference type="ARBA" id="ARBA00032524"/>
    </source>
</evidence>